<dbReference type="EMBL" id="HACA01030109">
    <property type="protein sequence ID" value="CDW47470.1"/>
    <property type="molecule type" value="Transcribed_RNA"/>
</dbReference>
<evidence type="ECO:0000313" key="1">
    <source>
        <dbReference type="EMBL" id="CDW47470.1"/>
    </source>
</evidence>
<organism evidence="1">
    <name type="scientific">Lepeophtheirus salmonis</name>
    <name type="common">Salmon louse</name>
    <name type="synonym">Caligus salmonis</name>
    <dbReference type="NCBI Taxonomy" id="72036"/>
    <lineage>
        <taxon>Eukaryota</taxon>
        <taxon>Metazoa</taxon>
        <taxon>Ecdysozoa</taxon>
        <taxon>Arthropoda</taxon>
        <taxon>Crustacea</taxon>
        <taxon>Multicrustacea</taxon>
        <taxon>Hexanauplia</taxon>
        <taxon>Copepoda</taxon>
        <taxon>Siphonostomatoida</taxon>
        <taxon>Caligidae</taxon>
        <taxon>Lepeophtheirus</taxon>
    </lineage>
</organism>
<accession>A0A0K2VB05</accession>
<dbReference type="AlphaFoldDB" id="A0A0K2VB05"/>
<protein>
    <submittedName>
        <fullName evidence="1">Uncharacterized protein</fullName>
    </submittedName>
</protein>
<name>A0A0K2VB05_LEPSM</name>
<proteinExistence type="predicted"/>
<feature type="non-terminal residue" evidence="1">
    <location>
        <position position="1"/>
    </location>
</feature>
<sequence length="48" mass="5332">CLKKVPPPPGLNLLGSLSIHFPSEFVFFRFDILATRLLILSSYSVQGI</sequence>
<reference evidence="1" key="1">
    <citation type="submission" date="2014-05" db="EMBL/GenBank/DDBJ databases">
        <authorList>
            <person name="Chronopoulou M."/>
        </authorList>
    </citation>
    <scope>NUCLEOTIDE SEQUENCE</scope>
    <source>
        <tissue evidence="1">Whole organism</tissue>
    </source>
</reference>